<dbReference type="InterPro" id="IPR004358">
    <property type="entry name" value="Sig_transdc_His_kin-like_C"/>
</dbReference>
<name>A0AAU8JK85_9CYAN</name>
<feature type="transmembrane region" description="Helical" evidence="9">
    <location>
        <begin position="28"/>
        <end position="51"/>
    </location>
</feature>
<dbReference type="PANTHER" id="PTHR43065:SF50">
    <property type="entry name" value="HISTIDINE KINASE"/>
    <property type="match status" value="1"/>
</dbReference>
<dbReference type="Gene3D" id="6.10.340.10">
    <property type="match status" value="1"/>
</dbReference>
<dbReference type="RefSeq" id="WP_354636091.1">
    <property type="nucleotide sequence ID" value="NZ_CP159837.1"/>
</dbReference>
<organism evidence="12">
    <name type="scientific">Planktothricoides raciborskii GIHE-MW2</name>
    <dbReference type="NCBI Taxonomy" id="2792601"/>
    <lineage>
        <taxon>Bacteria</taxon>
        <taxon>Bacillati</taxon>
        <taxon>Cyanobacteriota</taxon>
        <taxon>Cyanophyceae</taxon>
        <taxon>Oscillatoriophycideae</taxon>
        <taxon>Oscillatoriales</taxon>
        <taxon>Oscillatoriaceae</taxon>
        <taxon>Planktothricoides</taxon>
    </lineage>
</organism>
<dbReference type="CDD" id="cd00082">
    <property type="entry name" value="HisKA"/>
    <property type="match status" value="1"/>
</dbReference>
<sequence>MKPRRPIPRERIAARIAGLLKIPVAVKLFLPLSVLFIIFLGLWTTGTYLFFRKFFEQNLRQETEAFTSVLLSNIEQRQNLLQSKALWLADGNNISPAIESNNRAILFKEFLPIQMGLKLDLIQVIANDSVLVDLRQPILTDIQLQDQKVSQAAKAGLELTDVMAAEGNAPSVLISLISLKNSERVVGSIIVGFAFTEQILNEIRGDTPIHLVVFQGSQIKTATLPIYDPNWQPPSPNSPTTYTQIAGQGYIVKTVTLGSISDDLKVVMLNPTAPLEEAENRLFYTIKIMALIGGAIALCLCFYFSRWLNRRIRILTNAMQQFAAGNLSIHINIDSPDEIGILAEGFNAMAEQLTQRDRQIQHQLEELNQTLKKLQETQAYLVQSEKMSSLGQMIAGIAHEINNPVNFIHGNLTYVKQYTDDLLQVINLYETECPDISPEMQEEIAEIELDYLKDDLPKILQSMRGGTDRIRAIVLSLRNFSRLDESDLKAVNIHEGIDSTLLILQSRLHENSQRPEIAIIKEYGELPLVECYAGQLNQVFMNILANGIDALDKLSSERSFAENQGDPLWIKISTEVLPENWVNIKILDNGIGIPEELRSRIFNPFFTTKDVGKGTGLGLSISYQIVVEKHGGKLFCESSSDRGISFVISLPIKHN</sequence>
<keyword evidence="9" id="KW-1133">Transmembrane helix</keyword>
<dbReference type="PROSITE" id="PS50885">
    <property type="entry name" value="HAMP"/>
    <property type="match status" value="1"/>
</dbReference>
<evidence type="ECO:0000259" key="10">
    <source>
        <dbReference type="PROSITE" id="PS50109"/>
    </source>
</evidence>
<feature type="coiled-coil region" evidence="8">
    <location>
        <begin position="350"/>
        <end position="384"/>
    </location>
</feature>
<keyword evidence="6" id="KW-0418">Kinase</keyword>
<protein>
    <recommendedName>
        <fullName evidence="3">histidine kinase</fullName>
        <ecNumber evidence="3">2.7.13.3</ecNumber>
    </recommendedName>
</protein>
<dbReference type="GO" id="GO:0016020">
    <property type="term" value="C:membrane"/>
    <property type="evidence" value="ECO:0007669"/>
    <property type="project" value="UniProtKB-SubCell"/>
</dbReference>
<keyword evidence="7" id="KW-0902">Two-component regulatory system</keyword>
<dbReference type="SMART" id="SM00387">
    <property type="entry name" value="HATPase_c"/>
    <property type="match status" value="1"/>
</dbReference>
<dbReference type="CDD" id="cd06225">
    <property type="entry name" value="HAMP"/>
    <property type="match status" value="1"/>
</dbReference>
<dbReference type="GO" id="GO:0005524">
    <property type="term" value="F:ATP binding"/>
    <property type="evidence" value="ECO:0007669"/>
    <property type="project" value="UniProtKB-KW"/>
</dbReference>
<keyword evidence="9" id="KW-0812">Transmembrane</keyword>
<dbReference type="Gene3D" id="3.30.565.10">
    <property type="entry name" value="Histidine kinase-like ATPase, C-terminal domain"/>
    <property type="match status" value="1"/>
</dbReference>
<dbReference type="PANTHER" id="PTHR43065">
    <property type="entry name" value="SENSOR HISTIDINE KINASE"/>
    <property type="match status" value="1"/>
</dbReference>
<evidence type="ECO:0000256" key="8">
    <source>
        <dbReference type="SAM" id="Coils"/>
    </source>
</evidence>
<accession>A0AAU8JK85</accession>
<keyword evidence="5" id="KW-0808">Transferase</keyword>
<comment type="subcellular location">
    <subcellularLocation>
        <location evidence="2">Membrane</location>
    </subcellularLocation>
</comment>
<dbReference type="SUPFAM" id="SSF158472">
    <property type="entry name" value="HAMP domain-like"/>
    <property type="match status" value="1"/>
</dbReference>
<dbReference type="SUPFAM" id="SSF47384">
    <property type="entry name" value="Homodimeric domain of signal transducing histidine kinase"/>
    <property type="match status" value="1"/>
</dbReference>
<keyword evidence="4" id="KW-0597">Phosphoprotein</keyword>
<feature type="domain" description="Histidine kinase" evidence="10">
    <location>
        <begin position="396"/>
        <end position="654"/>
    </location>
</feature>
<keyword evidence="12" id="KW-0067">ATP-binding</keyword>
<dbReference type="GO" id="GO:0000155">
    <property type="term" value="F:phosphorelay sensor kinase activity"/>
    <property type="evidence" value="ECO:0007669"/>
    <property type="project" value="InterPro"/>
</dbReference>
<reference evidence="12" key="1">
    <citation type="submission" date="2024-07" db="EMBL/GenBank/DDBJ databases">
        <authorList>
            <person name="Kim Y.J."/>
            <person name="Jeong J.Y."/>
        </authorList>
    </citation>
    <scope>NUCLEOTIDE SEQUENCE</scope>
    <source>
        <strain evidence="12">GIHE-MW2</strain>
    </source>
</reference>
<evidence type="ECO:0000256" key="5">
    <source>
        <dbReference type="ARBA" id="ARBA00022679"/>
    </source>
</evidence>
<feature type="transmembrane region" description="Helical" evidence="9">
    <location>
        <begin position="282"/>
        <end position="304"/>
    </location>
</feature>
<evidence type="ECO:0000256" key="3">
    <source>
        <dbReference type="ARBA" id="ARBA00012438"/>
    </source>
</evidence>
<evidence type="ECO:0000256" key="9">
    <source>
        <dbReference type="SAM" id="Phobius"/>
    </source>
</evidence>
<dbReference type="InterPro" id="IPR003660">
    <property type="entry name" value="HAMP_dom"/>
</dbReference>
<dbReference type="EC" id="2.7.13.3" evidence="3"/>
<dbReference type="SMART" id="SM00304">
    <property type="entry name" value="HAMP"/>
    <property type="match status" value="1"/>
</dbReference>
<feature type="domain" description="HAMP" evidence="11">
    <location>
        <begin position="306"/>
        <end position="358"/>
    </location>
</feature>
<gene>
    <name evidence="12" type="ORF">ABWT76_002182</name>
</gene>
<proteinExistence type="predicted"/>
<keyword evidence="8" id="KW-0175">Coiled coil</keyword>
<evidence type="ECO:0000259" key="11">
    <source>
        <dbReference type="PROSITE" id="PS50885"/>
    </source>
</evidence>
<dbReference type="AlphaFoldDB" id="A0AAU8JK85"/>
<keyword evidence="9" id="KW-0472">Membrane</keyword>
<dbReference type="SMART" id="SM00388">
    <property type="entry name" value="HisKA"/>
    <property type="match status" value="1"/>
</dbReference>
<dbReference type="Pfam" id="PF00672">
    <property type="entry name" value="HAMP"/>
    <property type="match status" value="1"/>
</dbReference>
<dbReference type="InterPro" id="IPR003661">
    <property type="entry name" value="HisK_dim/P_dom"/>
</dbReference>
<dbReference type="InterPro" id="IPR005467">
    <property type="entry name" value="His_kinase_dom"/>
</dbReference>
<dbReference type="InterPro" id="IPR003594">
    <property type="entry name" value="HATPase_dom"/>
</dbReference>
<dbReference type="PRINTS" id="PR00344">
    <property type="entry name" value="BCTRLSENSOR"/>
</dbReference>
<evidence type="ECO:0000256" key="2">
    <source>
        <dbReference type="ARBA" id="ARBA00004370"/>
    </source>
</evidence>
<evidence type="ECO:0000256" key="6">
    <source>
        <dbReference type="ARBA" id="ARBA00022777"/>
    </source>
</evidence>
<evidence type="ECO:0000256" key="7">
    <source>
        <dbReference type="ARBA" id="ARBA00023012"/>
    </source>
</evidence>
<evidence type="ECO:0000256" key="1">
    <source>
        <dbReference type="ARBA" id="ARBA00000085"/>
    </source>
</evidence>
<dbReference type="InterPro" id="IPR036097">
    <property type="entry name" value="HisK_dim/P_sf"/>
</dbReference>
<comment type="catalytic activity">
    <reaction evidence="1">
        <text>ATP + protein L-histidine = ADP + protein N-phospho-L-histidine.</text>
        <dbReference type="EC" id="2.7.13.3"/>
    </reaction>
</comment>
<dbReference type="Gene3D" id="1.10.287.130">
    <property type="match status" value="1"/>
</dbReference>
<dbReference type="Pfam" id="PF02518">
    <property type="entry name" value="HATPase_c"/>
    <property type="match status" value="1"/>
</dbReference>
<keyword evidence="12" id="KW-0547">Nucleotide-binding</keyword>
<dbReference type="InterPro" id="IPR036890">
    <property type="entry name" value="HATPase_C_sf"/>
</dbReference>
<dbReference type="SUPFAM" id="SSF55874">
    <property type="entry name" value="ATPase domain of HSP90 chaperone/DNA topoisomerase II/histidine kinase"/>
    <property type="match status" value="1"/>
</dbReference>
<dbReference type="EMBL" id="CP159837">
    <property type="protein sequence ID" value="XCM39275.1"/>
    <property type="molecule type" value="Genomic_DNA"/>
</dbReference>
<dbReference type="PROSITE" id="PS50109">
    <property type="entry name" value="HIS_KIN"/>
    <property type="match status" value="1"/>
</dbReference>
<evidence type="ECO:0000256" key="4">
    <source>
        <dbReference type="ARBA" id="ARBA00022553"/>
    </source>
</evidence>
<evidence type="ECO:0000313" key="12">
    <source>
        <dbReference type="EMBL" id="XCM39275.1"/>
    </source>
</evidence>